<feature type="region of interest" description="Disordered" evidence="1">
    <location>
        <begin position="63"/>
        <end position="83"/>
    </location>
</feature>
<comment type="caution">
    <text evidence="3">The sequence shown here is derived from an EMBL/GenBank/DDBJ whole genome shotgun (WGS) entry which is preliminary data.</text>
</comment>
<protein>
    <recommendedName>
        <fullName evidence="2">SGNH hydrolase-type esterase domain-containing protein</fullName>
    </recommendedName>
</protein>
<dbReference type="RefSeq" id="WP_186860947.1">
    <property type="nucleotide sequence ID" value="NZ_JACOOO010000042.1"/>
</dbReference>
<gene>
    <name evidence="3" type="ORF">H8S20_17710</name>
</gene>
<dbReference type="Proteomes" id="UP000596929">
    <property type="component" value="Unassembled WGS sequence"/>
</dbReference>
<evidence type="ECO:0000256" key="1">
    <source>
        <dbReference type="SAM" id="MobiDB-lite"/>
    </source>
</evidence>
<name>A0ABR7DGX9_9CLOT</name>
<dbReference type="InterPro" id="IPR036514">
    <property type="entry name" value="SGNH_hydro_sf"/>
</dbReference>
<organism evidence="3 4">
    <name type="scientific">Clostridium hominis</name>
    <dbReference type="NCBI Taxonomy" id="2763036"/>
    <lineage>
        <taxon>Bacteria</taxon>
        <taxon>Bacillati</taxon>
        <taxon>Bacillota</taxon>
        <taxon>Clostridia</taxon>
        <taxon>Eubacteriales</taxon>
        <taxon>Clostridiaceae</taxon>
        <taxon>Clostridium</taxon>
    </lineage>
</organism>
<dbReference type="InterPro" id="IPR013830">
    <property type="entry name" value="SGNH_hydro"/>
</dbReference>
<evidence type="ECO:0000259" key="2">
    <source>
        <dbReference type="Pfam" id="PF13472"/>
    </source>
</evidence>
<feature type="domain" description="SGNH hydrolase-type esterase" evidence="2">
    <location>
        <begin position="116"/>
        <end position="252"/>
    </location>
</feature>
<evidence type="ECO:0000313" key="3">
    <source>
        <dbReference type="EMBL" id="MBC5630692.1"/>
    </source>
</evidence>
<reference evidence="3 4" key="1">
    <citation type="submission" date="2020-08" db="EMBL/GenBank/DDBJ databases">
        <title>Genome public.</title>
        <authorList>
            <person name="Liu C."/>
            <person name="Sun Q."/>
        </authorList>
    </citation>
    <scope>NUCLEOTIDE SEQUENCE [LARGE SCALE GENOMIC DNA]</scope>
    <source>
        <strain evidence="3 4">NSJ-6</strain>
    </source>
</reference>
<dbReference type="Gene3D" id="3.40.50.1110">
    <property type="entry name" value="SGNH hydrolase"/>
    <property type="match status" value="1"/>
</dbReference>
<proteinExistence type="predicted"/>
<feature type="compositionally biased region" description="Low complexity" evidence="1">
    <location>
        <begin position="70"/>
        <end position="83"/>
    </location>
</feature>
<accession>A0ABR7DGX9</accession>
<dbReference type="SUPFAM" id="SSF52266">
    <property type="entry name" value="SGNH hydrolase"/>
    <property type="match status" value="1"/>
</dbReference>
<dbReference type="EMBL" id="JACOOO010000042">
    <property type="protein sequence ID" value="MBC5630692.1"/>
    <property type="molecule type" value="Genomic_DNA"/>
</dbReference>
<sequence>MGRKILLIVTLITAFYVTYAFITGMVSGVFKSKSSPGKDYLAQLESKSLDDVQDKIDSYQNQLLKENSKSTENTTTDTSNNQNSANADINYAKYYENTVFMGDSITESLSEFEILDSYNVISNKGDTVVKAMLNIDKLQGINPKNLVLLYGMNDVIEFDINLSGQDSNTFKEKYIELINSIKAVLPKANIYLISPLPVMANAVDTNYRLTNENLNEFRSKVNEVANVTGSTYIDLASIIAGKDYLHEQDGIHYKYDFYPLMLDHLTDYIK</sequence>
<dbReference type="Pfam" id="PF13472">
    <property type="entry name" value="Lipase_GDSL_2"/>
    <property type="match status" value="1"/>
</dbReference>
<keyword evidence="4" id="KW-1185">Reference proteome</keyword>
<evidence type="ECO:0000313" key="4">
    <source>
        <dbReference type="Proteomes" id="UP000596929"/>
    </source>
</evidence>